<dbReference type="RefSeq" id="WP_216441030.1">
    <property type="nucleotide sequence ID" value="NZ_JAHLQF010000006.1"/>
</dbReference>
<evidence type="ECO:0000313" key="1">
    <source>
        <dbReference type="EMBL" id="MBU5486427.1"/>
    </source>
</evidence>
<organism evidence="1 2">
    <name type="scientific">Clostridium mobile</name>
    <dbReference type="NCBI Taxonomy" id="2841512"/>
    <lineage>
        <taxon>Bacteria</taxon>
        <taxon>Bacillati</taxon>
        <taxon>Bacillota</taxon>
        <taxon>Clostridia</taxon>
        <taxon>Eubacteriales</taxon>
        <taxon>Clostridiaceae</taxon>
        <taxon>Clostridium</taxon>
    </lineage>
</organism>
<reference evidence="1 2" key="1">
    <citation type="submission" date="2021-06" db="EMBL/GenBank/DDBJ databases">
        <authorList>
            <person name="Sun Q."/>
            <person name="Li D."/>
        </authorList>
    </citation>
    <scope>NUCLEOTIDE SEQUENCE [LARGE SCALE GENOMIC DNA]</scope>
    <source>
        <strain evidence="1 2">MSJ-11</strain>
    </source>
</reference>
<dbReference type="Proteomes" id="UP000726170">
    <property type="component" value="Unassembled WGS sequence"/>
</dbReference>
<comment type="caution">
    <text evidence="1">The sequence shown here is derived from an EMBL/GenBank/DDBJ whole genome shotgun (WGS) entry which is preliminary data.</text>
</comment>
<dbReference type="EMBL" id="JAHLQF010000006">
    <property type="protein sequence ID" value="MBU5486427.1"/>
    <property type="molecule type" value="Genomic_DNA"/>
</dbReference>
<keyword evidence="2" id="KW-1185">Reference proteome</keyword>
<proteinExistence type="predicted"/>
<accession>A0ABS6ENT2</accession>
<evidence type="ECO:0000313" key="2">
    <source>
        <dbReference type="Proteomes" id="UP000726170"/>
    </source>
</evidence>
<name>A0ABS6ENT2_9CLOT</name>
<gene>
    <name evidence="1" type="ORF">KQI86_19180</name>
</gene>
<protein>
    <submittedName>
        <fullName evidence="1">Uncharacterized protein</fullName>
    </submittedName>
</protein>
<sequence>MEIKTLNIDGNEYLFLNLDQLIEILKDDDYEIKLDIKKKGNIRRVEVIL</sequence>